<dbReference type="PANTHER" id="PTHR12790">
    <property type="entry name" value="TRANSCRIPTION INITIATION FACTOR IA RRN3"/>
    <property type="match status" value="1"/>
</dbReference>
<dbReference type="PANTHER" id="PTHR12790:SF0">
    <property type="entry name" value="RNA POLYMERASE I-SPECIFIC TRANSCRIPTION INITIATION FACTOR RRN3-RELATED"/>
    <property type="match status" value="1"/>
</dbReference>
<dbReference type="EMBL" id="JAFCIX010000580">
    <property type="protein sequence ID" value="KAH6585537.1"/>
    <property type="molecule type" value="Genomic_DNA"/>
</dbReference>
<comment type="similarity">
    <text evidence="1">Belongs to the RRN3 family.</text>
</comment>
<gene>
    <name evidence="3" type="ORF">BASA50_001146</name>
</gene>
<evidence type="ECO:0008006" key="5">
    <source>
        <dbReference type="Google" id="ProtNLM"/>
    </source>
</evidence>
<sequence length="711" mass="79117">MSLDIAATSSKSKNNSIYMPEIFPADPHRPSMVQDSNLTVLPLQRSASLKKVRFSIGGIPDPTSSMSSSSELESVVTPLKSKAHSSQSEPELPCHSNESAVHLFVAAAITKKIKGDKALYYSLVDLLSKRPQSEGALSPTEMCLYLRSLTLNVSRLSSGFQELIMAVLAIQWLGQENSFVHIYSQFLENLVSAHAVYVTPVAKTLVQHLALKVYSKSLPSILFERIHTSLERILHLVPTGPSFLLPILTVNFPHKSQDIESQIFYVKSLLRITEYASVLRNQILSVIVEGIVQVDVAIQIEIEELDEEELDAIQDTVFSMDDLDVSASNKAEPSQSSDVPDEDAVDPSGYESDESSNYEETSLVVADIKGMIEKLDALLYLLFQYVSEINSKGHLENPGNTNGEIVSIFYASLDIFDRVVIPTHRLRCTQFLVFYMGSLNKAFPNDIMGLLVSRLFAIDSPSVIRISAAAYLGSYIARAKYVEISSVRTCLCLLNQFSQSYLDSNEATMGSRINVERFGVLYSAVQAILYVFCFRWKDLMLDSEAPLHGQLPIELKDFQRVLLSRFAPLKVCSEPIVQEFSKIMYSLDIMYCFPLIGSNPSLGSLSQSSAPEMVRNTSQSSISSLSMDILHMSVERLDSFFPFDPMTLPRSRNFVTPLYQEWVSSDDAVSDLDDDDLIIAKDFELDSDDDERVDIDDGVLRSVDDMSTSVG</sequence>
<proteinExistence type="inferred from homology"/>
<dbReference type="InterPro" id="IPR007991">
    <property type="entry name" value="RNA_pol_I_trans_ini_fac_RRN3"/>
</dbReference>
<dbReference type="Proteomes" id="UP001648503">
    <property type="component" value="Unassembled WGS sequence"/>
</dbReference>
<accession>A0ABQ8ESB2</accession>
<reference evidence="3 4" key="1">
    <citation type="submission" date="2021-02" db="EMBL/GenBank/DDBJ databases">
        <title>Variation within the Batrachochytrium salamandrivorans European outbreak.</title>
        <authorList>
            <person name="Kelly M."/>
            <person name="Pasmans F."/>
            <person name="Shea T.P."/>
            <person name="Munoz J.F."/>
            <person name="Carranza S."/>
            <person name="Cuomo C.A."/>
            <person name="Martel A."/>
        </authorList>
    </citation>
    <scope>NUCLEOTIDE SEQUENCE [LARGE SCALE GENOMIC DNA]</scope>
    <source>
        <strain evidence="3 4">AMFP18/2</strain>
    </source>
</reference>
<feature type="region of interest" description="Disordered" evidence="2">
    <location>
        <begin position="328"/>
        <end position="356"/>
    </location>
</feature>
<feature type="compositionally biased region" description="Acidic residues" evidence="2">
    <location>
        <begin position="339"/>
        <end position="356"/>
    </location>
</feature>
<evidence type="ECO:0000256" key="1">
    <source>
        <dbReference type="ARBA" id="ARBA00010098"/>
    </source>
</evidence>
<evidence type="ECO:0000313" key="3">
    <source>
        <dbReference type="EMBL" id="KAH6585537.1"/>
    </source>
</evidence>
<comment type="caution">
    <text evidence="3">The sequence shown here is derived from an EMBL/GenBank/DDBJ whole genome shotgun (WGS) entry which is preliminary data.</text>
</comment>
<evidence type="ECO:0000256" key="2">
    <source>
        <dbReference type="SAM" id="MobiDB-lite"/>
    </source>
</evidence>
<protein>
    <recommendedName>
        <fullName evidence="5">RNA polymerase I-specific transcription initiation factor RRN3</fullName>
    </recommendedName>
</protein>
<evidence type="ECO:0000313" key="4">
    <source>
        <dbReference type="Proteomes" id="UP001648503"/>
    </source>
</evidence>
<dbReference type="Pfam" id="PF05327">
    <property type="entry name" value="RRN3"/>
    <property type="match status" value="1"/>
</dbReference>
<feature type="compositionally biased region" description="Polar residues" evidence="2">
    <location>
        <begin position="328"/>
        <end position="338"/>
    </location>
</feature>
<organism evidence="3 4">
    <name type="scientific">Batrachochytrium salamandrivorans</name>
    <dbReference type="NCBI Taxonomy" id="1357716"/>
    <lineage>
        <taxon>Eukaryota</taxon>
        <taxon>Fungi</taxon>
        <taxon>Fungi incertae sedis</taxon>
        <taxon>Chytridiomycota</taxon>
        <taxon>Chytridiomycota incertae sedis</taxon>
        <taxon>Chytridiomycetes</taxon>
        <taxon>Rhizophydiales</taxon>
        <taxon>Rhizophydiales incertae sedis</taxon>
        <taxon>Batrachochytrium</taxon>
    </lineage>
</organism>
<name>A0ABQ8ESB2_9FUNG</name>
<keyword evidence="4" id="KW-1185">Reference proteome</keyword>